<dbReference type="EMBL" id="JAACJL010000044">
    <property type="protein sequence ID" value="KAF4614660.1"/>
    <property type="molecule type" value="Genomic_DNA"/>
</dbReference>
<evidence type="ECO:0000256" key="3">
    <source>
        <dbReference type="ARBA" id="ARBA00022723"/>
    </source>
</evidence>
<feature type="domain" description="Amidohydrolase-related" evidence="9">
    <location>
        <begin position="96"/>
        <end position="510"/>
    </location>
</feature>
<comment type="catalytic activity">
    <reaction evidence="6 8">
        <text>guanine + H2O + H(+) = xanthine + NH4(+)</text>
        <dbReference type="Rhea" id="RHEA:14665"/>
        <dbReference type="ChEBI" id="CHEBI:15377"/>
        <dbReference type="ChEBI" id="CHEBI:15378"/>
        <dbReference type="ChEBI" id="CHEBI:16235"/>
        <dbReference type="ChEBI" id="CHEBI:17712"/>
        <dbReference type="ChEBI" id="CHEBI:28938"/>
        <dbReference type="EC" id="3.5.4.3"/>
    </reaction>
</comment>
<dbReference type="InterPro" id="IPR006680">
    <property type="entry name" value="Amidohydro-rel"/>
</dbReference>
<comment type="pathway">
    <text evidence="1 8">Purine metabolism; guanine degradation; xanthine from guanine: step 1/1.</text>
</comment>
<dbReference type="Gene3D" id="3.20.20.140">
    <property type="entry name" value="Metal-dependent hydrolases"/>
    <property type="match status" value="1"/>
</dbReference>
<evidence type="ECO:0000256" key="1">
    <source>
        <dbReference type="ARBA" id="ARBA00004984"/>
    </source>
</evidence>
<dbReference type="FunFam" id="3.20.20.140:FF:000022">
    <property type="entry name" value="Guanine deaminase"/>
    <property type="match status" value="1"/>
</dbReference>
<proteinExistence type="inferred from homology"/>
<dbReference type="NCBIfam" id="TIGR02967">
    <property type="entry name" value="guan_deamin"/>
    <property type="match status" value="1"/>
</dbReference>
<comment type="cofactor">
    <cofactor evidence="8">
        <name>Zn(2+)</name>
        <dbReference type="ChEBI" id="CHEBI:29105"/>
    </cofactor>
    <text evidence="8">Binds 1 zinc ion per subunit.</text>
</comment>
<comment type="caution">
    <text evidence="10">The sequence shown here is derived from an EMBL/GenBank/DDBJ whole genome shotgun (WGS) entry which is preliminary data.</text>
</comment>
<evidence type="ECO:0000256" key="2">
    <source>
        <dbReference type="ARBA" id="ARBA00006745"/>
    </source>
</evidence>
<dbReference type="GO" id="GO:0006147">
    <property type="term" value="P:guanine catabolic process"/>
    <property type="evidence" value="ECO:0007669"/>
    <property type="project" value="UniProtKB-UniRule"/>
</dbReference>
<keyword evidence="3 8" id="KW-0479">Metal-binding</keyword>
<dbReference type="InterPro" id="IPR032466">
    <property type="entry name" value="Metal_Hydrolase"/>
</dbReference>
<dbReference type="SUPFAM" id="SSF51556">
    <property type="entry name" value="Metallo-dependent hydrolases"/>
    <property type="match status" value="1"/>
</dbReference>
<dbReference type="GO" id="GO:0005829">
    <property type="term" value="C:cytosol"/>
    <property type="evidence" value="ECO:0007669"/>
    <property type="project" value="TreeGrafter"/>
</dbReference>
<keyword evidence="11" id="KW-1185">Reference proteome</keyword>
<gene>
    <name evidence="10" type="ORF">D9613_002629</name>
</gene>
<dbReference type="GO" id="GO:0008270">
    <property type="term" value="F:zinc ion binding"/>
    <property type="evidence" value="ECO:0007669"/>
    <property type="project" value="UniProtKB-UniRule"/>
</dbReference>
<dbReference type="Proteomes" id="UP000521872">
    <property type="component" value="Unassembled WGS sequence"/>
</dbReference>
<dbReference type="PANTHER" id="PTHR11271">
    <property type="entry name" value="GUANINE DEAMINASE"/>
    <property type="match status" value="1"/>
</dbReference>
<reference evidence="10 11" key="1">
    <citation type="submission" date="2019-12" db="EMBL/GenBank/DDBJ databases">
        <authorList>
            <person name="Floudas D."/>
            <person name="Bentzer J."/>
            <person name="Ahren D."/>
            <person name="Johansson T."/>
            <person name="Persson P."/>
            <person name="Tunlid A."/>
        </authorList>
    </citation>
    <scope>NUCLEOTIDE SEQUENCE [LARGE SCALE GENOMIC DNA]</scope>
    <source>
        <strain evidence="10 11">CBS 102.39</strain>
    </source>
</reference>
<sequence>MEANKAITSRLHLHLKQHLSMASETSKHAFHVFHGAVINPMSLKTYSVSPHSALGIDAAGHICWFEEDVERHALHAIMAQKGCPNATVVHLKDGQFIIPGFIDTHIHAPQVPDMGTGGQYVLLDWLKKIVFPSESKYEDTDFAKKTYNSVIRRTIDCGTTTACYFGSLHFEATKILAKVVHDHGQRAFVGKCNMDRKDDPEQTYFEDSTEDSLNETKELISYIRGLSKHSHDKHNGLVQPILTPRFALSCTKKMLRALGDIAEKDEDLRIQTHLAENTGEVDKVAEVYPERDSYTDVYDHFGLLTKKTILAHAVHLKKDEIDLIKKRDAGISHCPSSNFNLNSGIAPVGVYLDKGIKVGLGTDVSGGYHLSMLGVIQNANIGAKVYAMQAPTYDRYSLKAAHNPENSFSNQPLSIATLLYLATMGGAEVCDLAHQIGSFAVRKSFDALVVDVRDEAGNIGIWARVEDYSSHHSHHDLKKKKEMLEVWLEKFFLCGDDRNISRVYVQGQFVGGREFHHHHRSVQS</sequence>
<dbReference type="EC" id="3.5.4.3" evidence="8"/>
<evidence type="ECO:0000256" key="8">
    <source>
        <dbReference type="RuleBase" id="RU366009"/>
    </source>
</evidence>
<dbReference type="AlphaFoldDB" id="A0A8H4QNW9"/>
<evidence type="ECO:0000256" key="7">
    <source>
        <dbReference type="ARBA" id="ARBA00056079"/>
    </source>
</evidence>
<protein>
    <recommendedName>
        <fullName evidence="8">Guanine deaminase</fullName>
        <shortName evidence="8">Guanase</shortName>
        <ecNumber evidence="8">3.5.4.3</ecNumber>
    </recommendedName>
    <alternativeName>
        <fullName evidence="8">Guanine aminohydrolase</fullName>
    </alternativeName>
</protein>
<dbReference type="InterPro" id="IPR051607">
    <property type="entry name" value="Metallo-dep_hydrolases"/>
</dbReference>
<comment type="similarity">
    <text evidence="2 8">Belongs to the metallo-dependent hydrolases superfamily. ATZ/TRZ family.</text>
</comment>
<evidence type="ECO:0000313" key="10">
    <source>
        <dbReference type="EMBL" id="KAF4614660.1"/>
    </source>
</evidence>
<accession>A0A8H4QNW9</accession>
<dbReference type="SUPFAM" id="SSF51338">
    <property type="entry name" value="Composite domain of metallo-dependent hydrolases"/>
    <property type="match status" value="1"/>
</dbReference>
<name>A0A8H4QNW9_9AGAR</name>
<keyword evidence="4 8" id="KW-0378">Hydrolase</keyword>
<dbReference type="UniPathway" id="UPA00603">
    <property type="reaction ID" value="UER00660"/>
</dbReference>
<organism evidence="10 11">
    <name type="scientific">Agrocybe pediades</name>
    <dbReference type="NCBI Taxonomy" id="84607"/>
    <lineage>
        <taxon>Eukaryota</taxon>
        <taxon>Fungi</taxon>
        <taxon>Dikarya</taxon>
        <taxon>Basidiomycota</taxon>
        <taxon>Agaricomycotina</taxon>
        <taxon>Agaricomycetes</taxon>
        <taxon>Agaricomycetidae</taxon>
        <taxon>Agaricales</taxon>
        <taxon>Agaricineae</taxon>
        <taxon>Strophariaceae</taxon>
        <taxon>Agrocybe</taxon>
    </lineage>
</organism>
<dbReference type="InterPro" id="IPR014311">
    <property type="entry name" value="Guanine_deaminase"/>
</dbReference>
<comment type="function">
    <text evidence="7 8">Catalyzes the hydrolytic deamination of guanine, producing xanthine and ammonia.</text>
</comment>
<dbReference type="PANTHER" id="PTHR11271:SF6">
    <property type="entry name" value="GUANINE DEAMINASE"/>
    <property type="match status" value="1"/>
</dbReference>
<dbReference type="GO" id="GO:0008892">
    <property type="term" value="F:guanine deaminase activity"/>
    <property type="evidence" value="ECO:0007669"/>
    <property type="project" value="UniProtKB-UniRule"/>
</dbReference>
<dbReference type="Pfam" id="PF01979">
    <property type="entry name" value="Amidohydro_1"/>
    <property type="match status" value="1"/>
</dbReference>
<evidence type="ECO:0000256" key="5">
    <source>
        <dbReference type="ARBA" id="ARBA00022833"/>
    </source>
</evidence>
<dbReference type="InterPro" id="IPR011059">
    <property type="entry name" value="Metal-dep_hydrolase_composite"/>
</dbReference>
<evidence type="ECO:0000256" key="6">
    <source>
        <dbReference type="ARBA" id="ARBA00051148"/>
    </source>
</evidence>
<evidence type="ECO:0000256" key="4">
    <source>
        <dbReference type="ARBA" id="ARBA00022801"/>
    </source>
</evidence>
<evidence type="ECO:0000259" key="9">
    <source>
        <dbReference type="Pfam" id="PF01979"/>
    </source>
</evidence>
<dbReference type="Gene3D" id="2.30.40.10">
    <property type="entry name" value="Urease, subunit C, domain 1"/>
    <property type="match status" value="1"/>
</dbReference>
<keyword evidence="5 8" id="KW-0862">Zinc</keyword>
<evidence type="ECO:0000313" key="11">
    <source>
        <dbReference type="Proteomes" id="UP000521872"/>
    </source>
</evidence>